<dbReference type="Pfam" id="PF13490">
    <property type="entry name" value="zf-HC2"/>
    <property type="match status" value="1"/>
</dbReference>
<protein>
    <submittedName>
        <fullName evidence="2">Putative anti-sigma-YlaC factor YlaD</fullName>
    </submittedName>
</protein>
<organism evidence="2 3">
    <name type="scientific">Silvimonas terrae</name>
    <dbReference type="NCBI Taxonomy" id="300266"/>
    <lineage>
        <taxon>Bacteria</taxon>
        <taxon>Pseudomonadati</taxon>
        <taxon>Pseudomonadota</taxon>
        <taxon>Betaproteobacteria</taxon>
        <taxon>Neisseriales</taxon>
        <taxon>Chitinibacteraceae</taxon>
        <taxon>Silvimonas</taxon>
    </lineage>
</organism>
<dbReference type="RefSeq" id="WP_184101445.1">
    <property type="nucleotide sequence ID" value="NZ_JACHHN010000005.1"/>
</dbReference>
<comment type="caution">
    <text evidence="2">The sequence shown here is derived from an EMBL/GenBank/DDBJ whole genome shotgun (WGS) entry which is preliminary data.</text>
</comment>
<keyword evidence="3" id="KW-1185">Reference proteome</keyword>
<evidence type="ECO:0000259" key="1">
    <source>
        <dbReference type="Pfam" id="PF13490"/>
    </source>
</evidence>
<dbReference type="EMBL" id="JACHHN010000005">
    <property type="protein sequence ID" value="MBB5191921.1"/>
    <property type="molecule type" value="Genomic_DNA"/>
</dbReference>
<reference evidence="2 3" key="1">
    <citation type="submission" date="2020-08" db="EMBL/GenBank/DDBJ databases">
        <title>Genomic Encyclopedia of Type Strains, Phase IV (KMG-IV): sequencing the most valuable type-strain genomes for metagenomic binning, comparative biology and taxonomic classification.</title>
        <authorList>
            <person name="Goeker M."/>
        </authorList>
    </citation>
    <scope>NUCLEOTIDE SEQUENCE [LARGE SCALE GENOMIC DNA]</scope>
    <source>
        <strain evidence="2 3">DSM 18233</strain>
    </source>
</reference>
<dbReference type="InterPro" id="IPR027383">
    <property type="entry name" value="Znf_put"/>
</dbReference>
<dbReference type="AlphaFoldDB" id="A0A840RIA8"/>
<gene>
    <name evidence="2" type="ORF">HNQ50_002658</name>
</gene>
<feature type="domain" description="Putative zinc-finger" evidence="1">
    <location>
        <begin position="5"/>
        <end position="39"/>
    </location>
</feature>
<evidence type="ECO:0000313" key="2">
    <source>
        <dbReference type="EMBL" id="MBB5191921.1"/>
    </source>
</evidence>
<evidence type="ECO:0000313" key="3">
    <source>
        <dbReference type="Proteomes" id="UP000543030"/>
    </source>
</evidence>
<name>A0A840RIA8_9NEIS</name>
<accession>A0A840RIA8</accession>
<dbReference type="Proteomes" id="UP000543030">
    <property type="component" value="Unassembled WGS sequence"/>
</dbReference>
<proteinExistence type="predicted"/>
<sequence>MFGACRQASRLLSKSQDMPLTLGEHMKLRYHLALCDKCREFSRQLGLLRRFARQGDEQAQSDA</sequence>